<keyword evidence="4" id="KW-1185">Reference proteome</keyword>
<dbReference type="Proteomes" id="UP000297454">
    <property type="component" value="Unassembled WGS sequence"/>
</dbReference>
<reference evidence="3 4" key="1">
    <citation type="submission" date="2019-01" db="EMBL/GenBank/DDBJ databases">
        <title>Draft Genome Sequences of Helcococcus ovis Strains Isolated from the Uterus and Vagina of Dairy Cows with Metritis.</title>
        <authorList>
            <person name="Cunha F."/>
            <person name="Jeon S.J."/>
            <person name="Kutzer P."/>
            <person name="Galvao K.N."/>
        </authorList>
    </citation>
    <scope>NUCLEOTIDE SEQUENCE [LARGE SCALE GENOMIC DNA]</scope>
    <source>
        <strain evidence="3 4">KG-37</strain>
    </source>
</reference>
<keyword evidence="2" id="KW-1133">Transmembrane helix</keyword>
<gene>
    <name evidence="3" type="ORF">EQF91_04000</name>
</gene>
<comment type="caution">
    <text evidence="3">The sequence shown here is derived from an EMBL/GenBank/DDBJ whole genome shotgun (WGS) entry which is preliminary data.</text>
</comment>
<feature type="region of interest" description="Disordered" evidence="1">
    <location>
        <begin position="1"/>
        <end position="23"/>
    </location>
</feature>
<keyword evidence="2" id="KW-0812">Transmembrane</keyword>
<accession>A0A4V3IYB0</accession>
<dbReference type="AlphaFoldDB" id="A0A4V3IYB0"/>
<evidence type="ECO:0000256" key="2">
    <source>
        <dbReference type="SAM" id="Phobius"/>
    </source>
</evidence>
<feature type="transmembrane region" description="Helical" evidence="2">
    <location>
        <begin position="26"/>
        <end position="45"/>
    </location>
</feature>
<dbReference type="Pfam" id="PF04228">
    <property type="entry name" value="Zn_peptidase"/>
    <property type="match status" value="1"/>
</dbReference>
<feature type="region of interest" description="Disordered" evidence="1">
    <location>
        <begin position="61"/>
        <end position="81"/>
    </location>
</feature>
<protein>
    <submittedName>
        <fullName evidence="3">Uncharacterized protein</fullName>
    </submittedName>
</protein>
<name>A0A4V3IYB0_9FIRM</name>
<evidence type="ECO:0000313" key="4">
    <source>
        <dbReference type="Proteomes" id="UP000297454"/>
    </source>
</evidence>
<dbReference type="RefSeq" id="WP_134711711.1">
    <property type="nucleotide sequence ID" value="NZ_CP119081.1"/>
</dbReference>
<dbReference type="GeneID" id="97030717"/>
<dbReference type="EMBL" id="SCFR01000010">
    <property type="protein sequence ID" value="TFF66475.1"/>
    <property type="molecule type" value="Genomic_DNA"/>
</dbReference>
<organism evidence="3 4">
    <name type="scientific">Helcococcus ovis</name>
    <dbReference type="NCBI Taxonomy" id="72026"/>
    <lineage>
        <taxon>Bacteria</taxon>
        <taxon>Bacillati</taxon>
        <taxon>Bacillota</taxon>
        <taxon>Tissierellia</taxon>
        <taxon>Tissierellales</taxon>
        <taxon>Peptoniphilaceae</taxon>
        <taxon>Helcococcus</taxon>
    </lineage>
</organism>
<proteinExistence type="predicted"/>
<feature type="compositionally biased region" description="Basic and acidic residues" evidence="1">
    <location>
        <begin position="1"/>
        <end position="11"/>
    </location>
</feature>
<evidence type="ECO:0000256" key="1">
    <source>
        <dbReference type="SAM" id="MobiDB-lite"/>
    </source>
</evidence>
<evidence type="ECO:0000313" key="3">
    <source>
        <dbReference type="EMBL" id="TFF66475.1"/>
    </source>
</evidence>
<feature type="compositionally biased region" description="Polar residues" evidence="1">
    <location>
        <begin position="61"/>
        <end position="72"/>
    </location>
</feature>
<keyword evidence="2" id="KW-0472">Membrane</keyword>
<sequence length="81" mass="8793">MKWQGRRESDNVTKFSGGDSLGRGEMLGGLGITGRLIVVVILLLLGQNSLSLLENITGTGQTDTIQSQTYTPRNKEEAELE</sequence>
<dbReference type="InterPro" id="IPR007343">
    <property type="entry name" value="Uncharacterised_pept_Zn_put"/>
</dbReference>